<feature type="domain" description="Baseplate hub protein gp44/GpP-like C-terminal" evidence="2">
    <location>
        <begin position="261"/>
        <end position="341"/>
    </location>
</feature>
<dbReference type="Gene3D" id="3.55.50.10">
    <property type="entry name" value="Baseplate protein-like domains"/>
    <property type="match status" value="1"/>
</dbReference>
<evidence type="ECO:0000259" key="1">
    <source>
        <dbReference type="Pfam" id="PF21683"/>
    </source>
</evidence>
<feature type="domain" description="Baseplate hub protein gp44-like N-terminal" evidence="1">
    <location>
        <begin position="5"/>
        <end position="89"/>
    </location>
</feature>
<comment type="caution">
    <text evidence="4">The sequence shown here is derived from an EMBL/GenBank/DDBJ whole genome shotgun (WGS) entry which is preliminary data.</text>
</comment>
<organism evidence="4 5">
    <name type="scientific">Oceanobacter antarcticus</name>
    <dbReference type="NCBI Taxonomy" id="3133425"/>
    <lineage>
        <taxon>Bacteria</taxon>
        <taxon>Pseudomonadati</taxon>
        <taxon>Pseudomonadota</taxon>
        <taxon>Gammaproteobacteria</taxon>
        <taxon>Oceanospirillales</taxon>
        <taxon>Oceanospirillaceae</taxon>
        <taxon>Oceanobacter</taxon>
    </lineage>
</organism>
<accession>A0ABW8NEP9</accession>
<dbReference type="InterPro" id="IPR026276">
    <property type="entry name" value="Baseplate_GpP"/>
</dbReference>
<evidence type="ECO:0000259" key="3">
    <source>
        <dbReference type="Pfam" id="PF22255"/>
    </source>
</evidence>
<reference evidence="4 5" key="1">
    <citation type="submission" date="2024-03" db="EMBL/GenBank/DDBJ databases">
        <title>High-quality draft genome sequence of Oceanobacter sp. wDCs-4.</title>
        <authorList>
            <person name="Dong C."/>
        </authorList>
    </citation>
    <scope>NUCLEOTIDE SEQUENCE [LARGE SCALE GENOMIC DNA]</scope>
    <source>
        <strain evidence="5">wDCs-4</strain>
    </source>
</reference>
<evidence type="ECO:0000313" key="4">
    <source>
        <dbReference type="EMBL" id="MFK4751436.1"/>
    </source>
</evidence>
<dbReference type="Gene3D" id="2.30.300.10">
    <property type="entry name" value="Baseplate protein-like domain - beta roll fold"/>
    <property type="match status" value="1"/>
</dbReference>
<evidence type="ECO:0000313" key="5">
    <source>
        <dbReference type="Proteomes" id="UP001620597"/>
    </source>
</evidence>
<dbReference type="Pfam" id="PF21683">
    <property type="entry name" value="GpP-like_1st"/>
    <property type="match status" value="1"/>
</dbReference>
<dbReference type="Pfam" id="PF22255">
    <property type="entry name" value="Gp44-like_2nd"/>
    <property type="match status" value="1"/>
</dbReference>
<proteinExistence type="predicted"/>
<dbReference type="InterPro" id="IPR023399">
    <property type="entry name" value="Baseplate-like_2-layer_sand"/>
</dbReference>
<dbReference type="InterPro" id="IPR053982">
    <property type="entry name" value="Gp44/GpP-like_C"/>
</dbReference>
<feature type="domain" description="Baseplate hub protein gp44/GpP-like second" evidence="3">
    <location>
        <begin position="92"/>
        <end position="179"/>
    </location>
</feature>
<dbReference type="InterPro" id="IPR049354">
    <property type="entry name" value="GpP-like_N"/>
</dbReference>
<dbReference type="Pfam" id="PF21929">
    <property type="entry name" value="GpP_4th"/>
    <property type="match status" value="1"/>
</dbReference>
<dbReference type="Proteomes" id="UP001620597">
    <property type="component" value="Unassembled WGS sequence"/>
</dbReference>
<dbReference type="PIRSF" id="PIRSF004440">
    <property type="entry name" value="GpP"/>
    <property type="match status" value="1"/>
</dbReference>
<keyword evidence="5" id="KW-1185">Reference proteome</keyword>
<protein>
    <submittedName>
        <fullName evidence="4">Phage baseplate assembly protein</fullName>
    </submittedName>
</protein>
<dbReference type="RefSeq" id="WP_416204893.1">
    <property type="nucleotide sequence ID" value="NZ_JBBKTX010000003.1"/>
</dbReference>
<dbReference type="SUPFAM" id="SSF69279">
    <property type="entry name" value="Phage tail proteins"/>
    <property type="match status" value="2"/>
</dbReference>
<gene>
    <name evidence="4" type="ORF">WG929_03335</name>
</gene>
<dbReference type="InterPro" id="IPR053981">
    <property type="entry name" value="Gp44/GpP-like_2nd"/>
</dbReference>
<dbReference type="Gene3D" id="3.30.1920.10">
    <property type="entry name" value="Baseplate protein-like domains - 2 layer sandwich fold"/>
    <property type="match status" value="1"/>
</dbReference>
<name>A0ABW8NEP9_9GAMM</name>
<evidence type="ECO:0000259" key="2">
    <source>
        <dbReference type="Pfam" id="PF21929"/>
    </source>
</evidence>
<sequence length="353" mass="37925">MNELILVIDSKEYTGWKRVAVSRGIEQGPHQFEVEAAPDLDADRGIFAIEDGMAVDVYVDSDQVTSGYIDDVDVSYDKRTSAVTVRGRSKLGDLVDCSTVGQQVKPGQTLAGIASTLCANFGIAVVVDSTATAPANKAFASADLALDAGQPVWEFLEELARVRGVMLISTATGDLQITRAGTTQAAVTLELGQNILAAKGTRSHRSLFSTISVTGQQPAFISSDTSATSQSGATETGDAVRHRPMVLFSDSPADVAACEAQAKHRRRIGYGRSRQVIYTVQGWRQTDGGDLWLPNQLVQINDSRNQLANAQRLISETRLMMDIRSGRTTEITVMPPEAFDLLAEPATTVGYVL</sequence>
<dbReference type="EMBL" id="JBBKTX010000003">
    <property type="protein sequence ID" value="MFK4751436.1"/>
    <property type="molecule type" value="Genomic_DNA"/>
</dbReference>